<name>A0ABP7CHV3_9PSEU</name>
<dbReference type="Proteomes" id="UP001500711">
    <property type="component" value="Unassembled WGS sequence"/>
</dbReference>
<reference evidence="8" key="1">
    <citation type="journal article" date="2019" name="Int. J. Syst. Evol. Microbiol.">
        <title>The Global Catalogue of Microorganisms (GCM) 10K type strain sequencing project: providing services to taxonomists for standard genome sequencing and annotation.</title>
        <authorList>
            <consortium name="The Broad Institute Genomics Platform"/>
            <consortium name="The Broad Institute Genome Sequencing Center for Infectious Disease"/>
            <person name="Wu L."/>
            <person name="Ma J."/>
        </authorList>
    </citation>
    <scope>NUCLEOTIDE SEQUENCE [LARGE SCALE GENOMIC DNA]</scope>
    <source>
        <strain evidence="8">JCM 17494</strain>
    </source>
</reference>
<proteinExistence type="inferred from homology"/>
<keyword evidence="3 5" id="KW-0862">Zinc</keyword>
<evidence type="ECO:0000256" key="3">
    <source>
        <dbReference type="ARBA" id="ARBA00022833"/>
    </source>
</evidence>
<dbReference type="EMBL" id="BAABBE010000072">
    <property type="protein sequence ID" value="GAA3688749.1"/>
    <property type="molecule type" value="Genomic_DNA"/>
</dbReference>
<feature type="domain" description="Enoyl reductase (ER)" evidence="6">
    <location>
        <begin position="8"/>
        <end position="342"/>
    </location>
</feature>
<evidence type="ECO:0000256" key="2">
    <source>
        <dbReference type="ARBA" id="ARBA00022723"/>
    </source>
</evidence>
<organism evidence="7 8">
    <name type="scientific">Lentzea roselyniae</name>
    <dbReference type="NCBI Taxonomy" id="531940"/>
    <lineage>
        <taxon>Bacteria</taxon>
        <taxon>Bacillati</taxon>
        <taxon>Actinomycetota</taxon>
        <taxon>Actinomycetes</taxon>
        <taxon>Pseudonocardiales</taxon>
        <taxon>Pseudonocardiaceae</taxon>
        <taxon>Lentzea</taxon>
    </lineage>
</organism>
<dbReference type="PROSITE" id="PS00059">
    <property type="entry name" value="ADH_ZINC"/>
    <property type="match status" value="1"/>
</dbReference>
<evidence type="ECO:0000256" key="5">
    <source>
        <dbReference type="RuleBase" id="RU361277"/>
    </source>
</evidence>
<accession>A0ABP7CHV3</accession>
<dbReference type="InterPro" id="IPR036291">
    <property type="entry name" value="NAD(P)-bd_dom_sf"/>
</dbReference>
<sequence length="344" mass="35427">MRATRLHGPGDVRVDSVPDAALADPTDAVVRVDAAAVCGTDLGFYRGHAPTAPGQRMGHEFVGTVVETGADVTGVRPGDRVIVPFNASDGTCDYCVQGLPISCRNLQVWGMTPGIDGGQGEAVRVPFADGTLVPIPAGTSEQMLPALLALTDVMCTGHHAAISAGVRTGAEVAILGDGAVGLCAVLAARRLGAERIIVFSTHEDRAAVAKQFGATDFVSARDQAAVDGLLHLTQGRGVHHVLECVGTEQSWATALGVVRDGGTIGWVGTPATTGPTLPSLLMRNLTLTGGVAPVRAYLPQLLGDVLSGALDPSPVFTMVTDLDGIAGAYREMDSRTTLKALVKP</sequence>
<dbReference type="InterPro" id="IPR013154">
    <property type="entry name" value="ADH-like_N"/>
</dbReference>
<gene>
    <name evidence="7" type="ORF">GCM10022267_89390</name>
</gene>
<dbReference type="InterPro" id="IPR011032">
    <property type="entry name" value="GroES-like_sf"/>
</dbReference>
<dbReference type="InterPro" id="IPR020843">
    <property type="entry name" value="ER"/>
</dbReference>
<protein>
    <submittedName>
        <fullName evidence="7">Alcohol dehydrogenase catalytic domain-containing protein</fullName>
    </submittedName>
</protein>
<dbReference type="SMART" id="SM00829">
    <property type="entry name" value="PKS_ER"/>
    <property type="match status" value="1"/>
</dbReference>
<dbReference type="InterPro" id="IPR002328">
    <property type="entry name" value="ADH_Zn_CS"/>
</dbReference>
<dbReference type="Pfam" id="PF08240">
    <property type="entry name" value="ADH_N"/>
    <property type="match status" value="1"/>
</dbReference>
<dbReference type="PANTHER" id="PTHR42813:SF2">
    <property type="entry name" value="DEHYDROGENASE, ZINC-CONTAINING, PUTATIVE (AFU_ORTHOLOGUE AFUA_2G02810)-RELATED"/>
    <property type="match status" value="1"/>
</dbReference>
<dbReference type="Pfam" id="PF00107">
    <property type="entry name" value="ADH_zinc_N"/>
    <property type="match status" value="1"/>
</dbReference>
<evidence type="ECO:0000256" key="1">
    <source>
        <dbReference type="ARBA" id="ARBA00001947"/>
    </source>
</evidence>
<dbReference type="RefSeq" id="WP_346137222.1">
    <property type="nucleotide sequence ID" value="NZ_BAABBE010000072.1"/>
</dbReference>
<dbReference type="InterPro" id="IPR013149">
    <property type="entry name" value="ADH-like_C"/>
</dbReference>
<comment type="similarity">
    <text evidence="5">Belongs to the zinc-containing alcohol dehydrogenase family.</text>
</comment>
<keyword evidence="8" id="KW-1185">Reference proteome</keyword>
<evidence type="ECO:0000256" key="4">
    <source>
        <dbReference type="ARBA" id="ARBA00023002"/>
    </source>
</evidence>
<dbReference type="SUPFAM" id="SSF50129">
    <property type="entry name" value="GroES-like"/>
    <property type="match status" value="1"/>
</dbReference>
<dbReference type="Gene3D" id="3.40.50.720">
    <property type="entry name" value="NAD(P)-binding Rossmann-like Domain"/>
    <property type="match status" value="1"/>
</dbReference>
<comment type="caution">
    <text evidence="7">The sequence shown here is derived from an EMBL/GenBank/DDBJ whole genome shotgun (WGS) entry which is preliminary data.</text>
</comment>
<keyword evidence="4" id="KW-0560">Oxidoreductase</keyword>
<dbReference type="Gene3D" id="3.90.180.10">
    <property type="entry name" value="Medium-chain alcohol dehydrogenases, catalytic domain"/>
    <property type="match status" value="1"/>
</dbReference>
<evidence type="ECO:0000313" key="7">
    <source>
        <dbReference type="EMBL" id="GAA3688749.1"/>
    </source>
</evidence>
<evidence type="ECO:0000259" key="6">
    <source>
        <dbReference type="SMART" id="SM00829"/>
    </source>
</evidence>
<dbReference type="PANTHER" id="PTHR42813">
    <property type="entry name" value="ZINC-TYPE ALCOHOL DEHYDROGENASE-LIKE"/>
    <property type="match status" value="1"/>
</dbReference>
<keyword evidence="2 5" id="KW-0479">Metal-binding</keyword>
<comment type="cofactor">
    <cofactor evidence="1 5">
        <name>Zn(2+)</name>
        <dbReference type="ChEBI" id="CHEBI:29105"/>
    </cofactor>
</comment>
<evidence type="ECO:0000313" key="8">
    <source>
        <dbReference type="Proteomes" id="UP001500711"/>
    </source>
</evidence>
<dbReference type="SUPFAM" id="SSF51735">
    <property type="entry name" value="NAD(P)-binding Rossmann-fold domains"/>
    <property type="match status" value="1"/>
</dbReference>